<name>A0AAN0J6D9_AMPQE</name>
<evidence type="ECO:0000313" key="2">
    <source>
        <dbReference type="EnsemblMetazoa" id="XP_019852286.1"/>
    </source>
</evidence>
<dbReference type="AlphaFoldDB" id="A0AAN0J6D9"/>
<dbReference type="GeneID" id="109582110"/>
<dbReference type="GO" id="GO:0003723">
    <property type="term" value="F:RNA binding"/>
    <property type="evidence" value="ECO:0007669"/>
    <property type="project" value="InterPro"/>
</dbReference>
<dbReference type="InterPro" id="IPR020103">
    <property type="entry name" value="PsdUridine_synth_cat_dom_sf"/>
</dbReference>
<dbReference type="InterPro" id="IPR006224">
    <property type="entry name" value="PsdUridine_synth_RluA-like_CS"/>
</dbReference>
<dbReference type="PROSITE" id="PS01129">
    <property type="entry name" value="PSI_RLU"/>
    <property type="match status" value="1"/>
</dbReference>
<keyword evidence="3" id="KW-1185">Reference proteome</keyword>
<dbReference type="SUPFAM" id="SSF55120">
    <property type="entry name" value="Pseudouridine synthase"/>
    <property type="match status" value="1"/>
</dbReference>
<reference evidence="3" key="1">
    <citation type="journal article" date="2010" name="Nature">
        <title>The Amphimedon queenslandica genome and the evolution of animal complexity.</title>
        <authorList>
            <person name="Srivastava M."/>
            <person name="Simakov O."/>
            <person name="Chapman J."/>
            <person name="Fahey B."/>
            <person name="Gauthier M.E."/>
            <person name="Mitros T."/>
            <person name="Richards G.S."/>
            <person name="Conaco C."/>
            <person name="Dacre M."/>
            <person name="Hellsten U."/>
            <person name="Larroux C."/>
            <person name="Putnam N.H."/>
            <person name="Stanke M."/>
            <person name="Adamska M."/>
            <person name="Darling A."/>
            <person name="Degnan S.M."/>
            <person name="Oakley T.H."/>
            <person name="Plachetzki D.C."/>
            <person name="Zhai Y."/>
            <person name="Adamski M."/>
            <person name="Calcino A."/>
            <person name="Cummins S.F."/>
            <person name="Goodstein D.M."/>
            <person name="Harris C."/>
            <person name="Jackson D.J."/>
            <person name="Leys S.P."/>
            <person name="Shu S."/>
            <person name="Woodcroft B.J."/>
            <person name="Vervoort M."/>
            <person name="Kosik K.S."/>
            <person name="Manning G."/>
            <person name="Degnan B.M."/>
            <person name="Rokhsar D.S."/>
        </authorList>
    </citation>
    <scope>NUCLEOTIDE SEQUENCE [LARGE SCALE GENOMIC DNA]</scope>
</reference>
<organism evidence="2 3">
    <name type="scientific">Amphimedon queenslandica</name>
    <name type="common">Sponge</name>
    <dbReference type="NCBI Taxonomy" id="400682"/>
    <lineage>
        <taxon>Eukaryota</taxon>
        <taxon>Metazoa</taxon>
        <taxon>Porifera</taxon>
        <taxon>Demospongiae</taxon>
        <taxon>Heteroscleromorpha</taxon>
        <taxon>Haplosclerida</taxon>
        <taxon>Niphatidae</taxon>
        <taxon>Amphimedon</taxon>
    </lineage>
</organism>
<proteinExistence type="predicted"/>
<sequence>MTYAFANGYRIVTPYIHKAMLRVQPEWHGKPLQDYIGHFHFHPPVKIDSGRLLVSGEKATPARILKQSDIISYTFHFHEPEVLSDPVNVIDITDDLVAVNKPASIPVHPVSSFRKNTVLKILEHDRPHLFDELGGERLRTLHRLDRPVSGVLIFGRNKKSATLFTEGLKSRAIKKEYVAKVKGIFPLGVIKLDQCLNRQSQFPLRYQADEKGKEAITLFERVSINEEEDYSIVSCQPVTGVTHQIRAHLQYLGYPIVNDIKYGGHSEKSLPVLPKIDYTQVTDAQTYFDWCENCQLGRRDTSHYPIEDLVTFSIYLHAMRYALCCSGWAWSFCAPPPKWLNENEVEKIFYKMNFKDRDYADNNININNNNNNNF</sequence>
<feature type="domain" description="Pseudouridine synthase RsuA/RluA-like" evidence="1">
    <location>
        <begin position="95"/>
        <end position="250"/>
    </location>
</feature>
<dbReference type="KEGG" id="aqu:109582110"/>
<protein>
    <recommendedName>
        <fullName evidence="1">Pseudouridine synthase RsuA/RluA-like domain-containing protein</fullName>
    </recommendedName>
</protein>
<dbReference type="CDD" id="cd02557">
    <property type="entry name" value="PseudoU_synth_ScRIB2"/>
    <property type="match status" value="1"/>
</dbReference>
<dbReference type="Gene3D" id="3.30.2350.10">
    <property type="entry name" value="Pseudouridine synthase"/>
    <property type="match status" value="1"/>
</dbReference>
<dbReference type="InterPro" id="IPR050188">
    <property type="entry name" value="RluA_PseudoU_synthase"/>
</dbReference>
<evidence type="ECO:0000259" key="1">
    <source>
        <dbReference type="Pfam" id="PF00849"/>
    </source>
</evidence>
<accession>A0AAN0J6D9</accession>
<dbReference type="InterPro" id="IPR006145">
    <property type="entry name" value="PsdUridine_synth_RsuA/RluA"/>
</dbReference>
<dbReference type="Pfam" id="PF00849">
    <property type="entry name" value="PseudoU_synth_2"/>
    <property type="match status" value="1"/>
</dbReference>
<dbReference type="GO" id="GO:0000455">
    <property type="term" value="P:enzyme-directed rRNA pseudouridine synthesis"/>
    <property type="evidence" value="ECO:0007669"/>
    <property type="project" value="TreeGrafter"/>
</dbReference>
<reference evidence="2" key="2">
    <citation type="submission" date="2024-06" db="UniProtKB">
        <authorList>
            <consortium name="EnsemblMetazoa"/>
        </authorList>
    </citation>
    <scope>IDENTIFICATION</scope>
</reference>
<dbReference type="Proteomes" id="UP000007879">
    <property type="component" value="Unassembled WGS sequence"/>
</dbReference>
<dbReference type="EnsemblMetazoa" id="XM_019996727.1">
    <property type="protein sequence ID" value="XP_019852286.1"/>
    <property type="gene ID" value="LOC109582110"/>
</dbReference>
<dbReference type="RefSeq" id="XP_019852286.1">
    <property type="nucleotide sequence ID" value="XM_019996727.1"/>
</dbReference>
<dbReference type="PANTHER" id="PTHR21600">
    <property type="entry name" value="MITOCHONDRIAL RNA PSEUDOURIDINE SYNTHASE"/>
    <property type="match status" value="1"/>
</dbReference>
<evidence type="ECO:0000313" key="3">
    <source>
        <dbReference type="Proteomes" id="UP000007879"/>
    </source>
</evidence>
<dbReference type="PANTHER" id="PTHR21600:SF40">
    <property type="entry name" value="PSEUDOURIDYLATE SYNTHASE RPUSD2"/>
    <property type="match status" value="1"/>
</dbReference>
<dbReference type="GO" id="GO:0009982">
    <property type="term" value="F:pseudouridine synthase activity"/>
    <property type="evidence" value="ECO:0007669"/>
    <property type="project" value="InterPro"/>
</dbReference>